<dbReference type="InterPro" id="IPR046300">
    <property type="entry name" value="DUF6415"/>
</dbReference>
<comment type="caution">
    <text evidence="1">The sequence shown here is derived from an EMBL/GenBank/DDBJ whole genome shotgun (WGS) entry which is preliminary data.</text>
</comment>
<sequence length="114" mass="13008">MITSHSHRRLDRDQIRADMSQAVDAYVQIPPARETARLTTRLTRHLTSLIRMTERQAAACAPGSVDRFMRQASLERARAALAERPERDPQSAAAHVLTLYWALLQLVDYLREPT</sequence>
<gene>
    <name evidence="1" type="ORF">FRZ00_05765</name>
</gene>
<dbReference type="RefSeq" id="WP_152262647.1">
    <property type="nucleotide sequence ID" value="NZ_VOKX01000009.1"/>
</dbReference>
<protein>
    <submittedName>
        <fullName evidence="1">Uncharacterized protein</fullName>
    </submittedName>
</protein>
<dbReference type="Pfam" id="PF19979">
    <property type="entry name" value="DUF6415"/>
    <property type="match status" value="1"/>
</dbReference>
<reference evidence="1 2" key="1">
    <citation type="journal article" date="2019" name="Microb. Cell Fact.">
        <title>Exploring novel herbicidin analogues by transcriptional regulator overexpression and MS/MS molecular networking.</title>
        <authorList>
            <person name="Shi Y."/>
            <person name="Gu R."/>
            <person name="Li Y."/>
            <person name="Wang X."/>
            <person name="Ren W."/>
            <person name="Li X."/>
            <person name="Wang L."/>
            <person name="Xie Y."/>
            <person name="Hong B."/>
        </authorList>
    </citation>
    <scope>NUCLEOTIDE SEQUENCE [LARGE SCALE GENOMIC DNA]</scope>
    <source>
        <strain evidence="1 2">US-43</strain>
    </source>
</reference>
<proteinExistence type="predicted"/>
<name>A0A5N5WCP4_STRMB</name>
<dbReference type="Proteomes" id="UP000327000">
    <property type="component" value="Unassembled WGS sequence"/>
</dbReference>
<dbReference type="AlphaFoldDB" id="A0A5N5WCP4"/>
<keyword evidence="2" id="KW-1185">Reference proteome</keyword>
<organism evidence="1 2">
    <name type="scientific">Streptomyces mobaraensis</name>
    <name type="common">Streptoverticillium mobaraense</name>
    <dbReference type="NCBI Taxonomy" id="35621"/>
    <lineage>
        <taxon>Bacteria</taxon>
        <taxon>Bacillati</taxon>
        <taxon>Actinomycetota</taxon>
        <taxon>Actinomycetes</taxon>
        <taxon>Kitasatosporales</taxon>
        <taxon>Streptomycetaceae</taxon>
        <taxon>Streptomyces</taxon>
    </lineage>
</organism>
<accession>A0A5N5WCP4</accession>
<evidence type="ECO:0000313" key="1">
    <source>
        <dbReference type="EMBL" id="KAB7850108.1"/>
    </source>
</evidence>
<dbReference type="EMBL" id="VOKX01000009">
    <property type="protein sequence ID" value="KAB7850108.1"/>
    <property type="molecule type" value="Genomic_DNA"/>
</dbReference>
<evidence type="ECO:0000313" key="2">
    <source>
        <dbReference type="Proteomes" id="UP000327000"/>
    </source>
</evidence>